<dbReference type="GO" id="GO:0008863">
    <property type="term" value="F:formate dehydrogenase (NAD+) activity"/>
    <property type="evidence" value="ECO:0007669"/>
    <property type="project" value="InterPro"/>
</dbReference>
<dbReference type="Gene3D" id="2.40.40.20">
    <property type="match status" value="1"/>
</dbReference>
<dbReference type="InterPro" id="IPR006657">
    <property type="entry name" value="MoPterin_dinucl-bd_dom"/>
</dbReference>
<dbReference type="GO" id="GO:0016020">
    <property type="term" value="C:membrane"/>
    <property type="evidence" value="ECO:0007669"/>
    <property type="project" value="TreeGrafter"/>
</dbReference>
<keyword evidence="3" id="KW-0408">Iron</keyword>
<dbReference type="EC" id="1.2.1.2" evidence="6"/>
<dbReference type="GO" id="GO:0051539">
    <property type="term" value="F:4 iron, 4 sulfur cluster binding"/>
    <property type="evidence" value="ECO:0007669"/>
    <property type="project" value="UniProtKB-KW"/>
</dbReference>
<dbReference type="PIRSF" id="PIRSF000144">
    <property type="entry name" value="CbbBc"/>
    <property type="match status" value="1"/>
</dbReference>
<dbReference type="GO" id="GO:0046872">
    <property type="term" value="F:metal ion binding"/>
    <property type="evidence" value="ECO:0007669"/>
    <property type="project" value="UniProtKB-KW"/>
</dbReference>
<keyword evidence="7" id="KW-1185">Reference proteome</keyword>
<dbReference type="eggNOG" id="arCOG01491">
    <property type="taxonomic scope" value="Archaea"/>
</dbReference>
<dbReference type="CDD" id="cd00508">
    <property type="entry name" value="MopB_CT_Fdh-Nap-like"/>
    <property type="match status" value="1"/>
</dbReference>
<evidence type="ECO:0000256" key="2">
    <source>
        <dbReference type="ARBA" id="ARBA00022723"/>
    </source>
</evidence>
<accession>C5A3D9</accession>
<sequence>MKHPFNTVFHISSFCFGHCRKLFKVLTFILNDWSVIRRVIAMAEKLVPVVCPWCSVGCRFYAVSVNGYIRKIEFDYDHPTVNRGKLCPKGVASYQFINSSKRLKKPLKRVGERGEGKFEEISWDEAYRIIAEKIKEIKETYGPEAIAFLGSEKITLEENYLVHKLSKAIGTNHLDFPGRYCQYSNAPARTKVFGSAPATNPFEDVAKAELIVIWGHNPAETAPVFFGQYIEKAVLDNGAEMVVIDPRATRGHKYASIHLKPYPGTDLAIALAMLNVVISEELYDREFVQERTVGFEELKESVKDYTPEWAEKISGVPAEDIRKVARLIATKRTALLVNEGLNQHVNGFEFALALANLIAITGNIGKEGVWSGVFPGAQCGFCAAMSGIAPNKLPTGKLVTDEAARAELERLWGFKIPDWVGLDLTSMIREIGNTIKMMYIVGGNIAKSAPNSKWVQEQLKKLDFLVVQDIFLTETAKYADIVLPAAAWFEKTGTAISAERRVQRTYKAAEAPGEAKPDWLILVELAKELGLGEYFKYEHPDEILREINSVIPVFKGATPEYLAEHPEGCFFPCTEPGEGTKILFKKGFKTADGKAHLQPVKWREPPEMPDEEYPLWLTNFRQVGHWHTGTMSFESPSLKKRWPEEYVMINPKDAEKYGIKSGDLVKVETKRGSVLVRAEVTEHVREGVIAMPWHWNVNVLTLEETHEITKMAELKAVAARVSKVEE</sequence>
<organism evidence="6 7">
    <name type="scientific">Thermococcus gammatolerans (strain DSM 15229 / JCM 11827 / EJ3)</name>
    <dbReference type="NCBI Taxonomy" id="593117"/>
    <lineage>
        <taxon>Archaea</taxon>
        <taxon>Methanobacteriati</taxon>
        <taxon>Methanobacteriota</taxon>
        <taxon>Thermococci</taxon>
        <taxon>Thermococcales</taxon>
        <taxon>Thermococcaceae</taxon>
        <taxon>Thermococcus</taxon>
    </lineage>
</organism>
<evidence type="ECO:0000259" key="5">
    <source>
        <dbReference type="PROSITE" id="PS51669"/>
    </source>
</evidence>
<dbReference type="PaxDb" id="593117-TGAM_0249"/>
<dbReference type="PANTHER" id="PTHR43105:SF10">
    <property type="entry name" value="NADH-QUINONE OXIDOREDUCTASE SUBUNIT G"/>
    <property type="match status" value="1"/>
</dbReference>
<keyword evidence="1" id="KW-0004">4Fe-4S</keyword>
<dbReference type="SMART" id="SM00926">
    <property type="entry name" value="Molybdop_Fe4S4"/>
    <property type="match status" value="1"/>
</dbReference>
<dbReference type="SUPFAM" id="SSF53706">
    <property type="entry name" value="Formate dehydrogenase/DMSO reductase, domains 1-3"/>
    <property type="match status" value="1"/>
</dbReference>
<dbReference type="Proteomes" id="UP000001488">
    <property type="component" value="Chromosome"/>
</dbReference>
<name>C5A3D9_THEGJ</name>
<dbReference type="PATRIC" id="fig|593117.10.peg.252"/>
<dbReference type="Pfam" id="PF04879">
    <property type="entry name" value="Molybdop_Fe4S4"/>
    <property type="match status" value="1"/>
</dbReference>
<dbReference type="InterPro" id="IPR006963">
    <property type="entry name" value="Mopterin_OxRdtase_4Fe-4S_dom"/>
</dbReference>
<dbReference type="Pfam" id="PF01568">
    <property type="entry name" value="Molydop_binding"/>
    <property type="match status" value="1"/>
</dbReference>
<gene>
    <name evidence="6" type="primary">fdh1A</name>
    <name evidence="6" type="ordered locus">TGAM_0249</name>
</gene>
<dbReference type="Gene3D" id="3.40.50.740">
    <property type="match status" value="1"/>
</dbReference>
<protein>
    <submittedName>
        <fullName evidence="6">Formate dehydrogenase I subunit A (Fdh1A)</fullName>
        <ecNumber evidence="6">1.2.1.2</ecNumber>
    </submittedName>
</protein>
<dbReference type="GO" id="GO:0043546">
    <property type="term" value="F:molybdopterin cofactor binding"/>
    <property type="evidence" value="ECO:0007669"/>
    <property type="project" value="InterPro"/>
</dbReference>
<evidence type="ECO:0000256" key="1">
    <source>
        <dbReference type="ARBA" id="ARBA00022485"/>
    </source>
</evidence>
<dbReference type="GO" id="GO:0022904">
    <property type="term" value="P:respiratory electron transport chain"/>
    <property type="evidence" value="ECO:0007669"/>
    <property type="project" value="TreeGrafter"/>
</dbReference>
<dbReference type="NCBIfam" id="TIGR01591">
    <property type="entry name" value="Fdh-alpha"/>
    <property type="match status" value="1"/>
</dbReference>
<feature type="domain" description="4Fe-4S Mo/W bis-MGD-type" evidence="5">
    <location>
        <begin position="44"/>
        <end position="101"/>
    </location>
</feature>
<dbReference type="Pfam" id="PF00384">
    <property type="entry name" value="Molybdopterin"/>
    <property type="match status" value="1"/>
</dbReference>
<keyword evidence="4" id="KW-0411">Iron-sulfur</keyword>
<dbReference type="Gene3D" id="2.20.25.90">
    <property type="entry name" value="ADC-like domains"/>
    <property type="match status" value="1"/>
</dbReference>
<proteinExistence type="predicted"/>
<evidence type="ECO:0000313" key="7">
    <source>
        <dbReference type="Proteomes" id="UP000001488"/>
    </source>
</evidence>
<dbReference type="InterPro" id="IPR006655">
    <property type="entry name" value="Mopterin_OxRdtase_prok_CS"/>
</dbReference>
<dbReference type="EMBL" id="CP001398">
    <property type="protein sequence ID" value="ACS32751.1"/>
    <property type="molecule type" value="Genomic_DNA"/>
</dbReference>
<evidence type="ECO:0000313" key="6">
    <source>
        <dbReference type="EMBL" id="ACS32751.1"/>
    </source>
</evidence>
<dbReference type="InterPro" id="IPR009010">
    <property type="entry name" value="Asp_de-COase-like_dom_sf"/>
</dbReference>
<dbReference type="PROSITE" id="PS51669">
    <property type="entry name" value="4FE4S_MOW_BIS_MGD"/>
    <property type="match status" value="1"/>
</dbReference>
<dbReference type="Gene3D" id="3.40.228.10">
    <property type="entry name" value="Dimethylsulfoxide Reductase, domain 2"/>
    <property type="match status" value="1"/>
</dbReference>
<dbReference type="STRING" id="593117.TGAM_0249"/>
<evidence type="ECO:0000256" key="4">
    <source>
        <dbReference type="ARBA" id="ARBA00023014"/>
    </source>
</evidence>
<dbReference type="InterPro" id="IPR006656">
    <property type="entry name" value="Mopterin_OxRdtase"/>
</dbReference>
<dbReference type="GO" id="GO:0003954">
    <property type="term" value="F:NADH dehydrogenase activity"/>
    <property type="evidence" value="ECO:0007669"/>
    <property type="project" value="TreeGrafter"/>
</dbReference>
<dbReference type="PROSITE" id="PS00490">
    <property type="entry name" value="MOLYBDOPTERIN_PROK_2"/>
    <property type="match status" value="1"/>
</dbReference>
<evidence type="ECO:0000256" key="3">
    <source>
        <dbReference type="ARBA" id="ARBA00023004"/>
    </source>
</evidence>
<keyword evidence="2" id="KW-0479">Metal-binding</keyword>
<dbReference type="AlphaFoldDB" id="C5A3D9"/>
<dbReference type="PANTHER" id="PTHR43105">
    <property type="entry name" value="RESPIRATORY NITRATE REDUCTASE"/>
    <property type="match status" value="1"/>
</dbReference>
<dbReference type="SUPFAM" id="SSF50692">
    <property type="entry name" value="ADC-like"/>
    <property type="match status" value="1"/>
</dbReference>
<dbReference type="HOGENOM" id="CLU_000422_13_3_2"/>
<dbReference type="InterPro" id="IPR006478">
    <property type="entry name" value="Formate_DH_asu"/>
</dbReference>
<reference evidence="6 7" key="1">
    <citation type="journal article" date="2007" name="Genome Biol.">
        <title>Genome analysis and genome-wide proteomics of Thermococcus gammatolerans, the most radioresistant organism known amongst the Archaea.</title>
        <authorList>
            <person name="Zivanovic Y."/>
            <person name="Armengaud J."/>
            <person name="Lagorce A."/>
            <person name="Leplat C."/>
            <person name="Guerin P."/>
            <person name="Dutertre M."/>
            <person name="Anthouard V."/>
            <person name="Forterre P."/>
            <person name="Wincker P."/>
            <person name="Confalonieri F."/>
        </authorList>
    </citation>
    <scope>NUCLEOTIDE SEQUENCE [LARGE SCALE GENOMIC DNA]</scope>
    <source>
        <strain evidence="7">DSM 15229 / JCM 11827 / EJ3</strain>
    </source>
</reference>
<keyword evidence="6" id="KW-0560">Oxidoreductase</keyword>
<dbReference type="GO" id="GO:0015942">
    <property type="term" value="P:formate metabolic process"/>
    <property type="evidence" value="ECO:0007669"/>
    <property type="project" value="InterPro"/>
</dbReference>
<dbReference type="KEGG" id="tga:TGAM_0249"/>
<dbReference type="InterPro" id="IPR050123">
    <property type="entry name" value="Prok_molybdopt-oxidoreductase"/>
</dbReference>